<name>A0ABT9TKZ5_PAENI</name>
<protein>
    <submittedName>
        <fullName evidence="1">Uncharacterized protein</fullName>
    </submittedName>
</protein>
<evidence type="ECO:0000313" key="2">
    <source>
        <dbReference type="Proteomes" id="UP001244563"/>
    </source>
</evidence>
<evidence type="ECO:0000313" key="1">
    <source>
        <dbReference type="EMBL" id="MDQ0102324.1"/>
    </source>
</evidence>
<sequence length="63" mass="6834">MAGKVTVNVELTDGTIVQYERKWSGDNPAFEGAEAERATQRVAADIRTSIEATHGTLPKKAVF</sequence>
<proteinExistence type="predicted"/>
<keyword evidence="2" id="KW-1185">Reference proteome</keyword>
<dbReference type="Proteomes" id="UP001244563">
    <property type="component" value="Unassembled WGS sequence"/>
</dbReference>
<comment type="caution">
    <text evidence="1">The sequence shown here is derived from an EMBL/GenBank/DDBJ whole genome shotgun (WGS) entry which is preliminary data.</text>
</comment>
<organism evidence="1 2">
    <name type="scientific">Paenarthrobacter nicotinovorans</name>
    <name type="common">Arthrobacter nicotinovorans</name>
    <dbReference type="NCBI Taxonomy" id="29320"/>
    <lineage>
        <taxon>Bacteria</taxon>
        <taxon>Bacillati</taxon>
        <taxon>Actinomycetota</taxon>
        <taxon>Actinomycetes</taxon>
        <taxon>Micrococcales</taxon>
        <taxon>Micrococcaceae</taxon>
        <taxon>Paenarthrobacter</taxon>
    </lineage>
</organism>
<dbReference type="RefSeq" id="WP_306877975.1">
    <property type="nucleotide sequence ID" value="NZ_JAUSSW010000004.1"/>
</dbReference>
<gene>
    <name evidence="1" type="ORF">J2T10_001970</name>
</gene>
<accession>A0ABT9TKZ5</accession>
<reference evidence="1 2" key="1">
    <citation type="submission" date="2023-07" db="EMBL/GenBank/DDBJ databases">
        <title>Sorghum-associated microbial communities from plants grown in Nebraska, USA.</title>
        <authorList>
            <person name="Schachtman D."/>
        </authorList>
    </citation>
    <scope>NUCLEOTIDE SEQUENCE [LARGE SCALE GENOMIC DNA]</scope>
    <source>
        <strain evidence="1 2">CC523</strain>
    </source>
</reference>
<dbReference type="EMBL" id="JAUSSW010000004">
    <property type="protein sequence ID" value="MDQ0102324.1"/>
    <property type="molecule type" value="Genomic_DNA"/>
</dbReference>